<gene>
    <name evidence="1" type="ORF">N482_24970</name>
</gene>
<sequence length="62" mass="6865">MSGIVESISNFFTPGLEQSKKAQIKVVAKGDGTFTVPMASFRKSNEVQKQIRYLTQEKKEGA</sequence>
<organism evidence="1 2">
    <name type="scientific">Pseudoalteromonas luteoviolacea NCIMB 1942</name>
    <dbReference type="NCBI Taxonomy" id="1365253"/>
    <lineage>
        <taxon>Bacteria</taxon>
        <taxon>Pseudomonadati</taxon>
        <taxon>Pseudomonadota</taxon>
        <taxon>Gammaproteobacteria</taxon>
        <taxon>Alteromonadales</taxon>
        <taxon>Pseudoalteromonadaceae</taxon>
        <taxon>Pseudoalteromonas</taxon>
    </lineage>
</organism>
<protein>
    <submittedName>
        <fullName evidence="1">Uncharacterized protein</fullName>
    </submittedName>
</protein>
<evidence type="ECO:0000313" key="1">
    <source>
        <dbReference type="EMBL" id="KZN53295.1"/>
    </source>
</evidence>
<reference evidence="1 2" key="1">
    <citation type="submission" date="2013-07" db="EMBL/GenBank/DDBJ databases">
        <title>Comparative Genomic and Metabolomic Analysis of Twelve Strains of Pseudoalteromonas luteoviolacea.</title>
        <authorList>
            <person name="Vynne N.G."/>
            <person name="Mansson M."/>
            <person name="Gram L."/>
        </authorList>
    </citation>
    <scope>NUCLEOTIDE SEQUENCE [LARGE SCALE GENOMIC DNA]</scope>
    <source>
        <strain evidence="1 2">NCIMB 1942</strain>
    </source>
</reference>
<comment type="caution">
    <text evidence="1">The sequence shown here is derived from an EMBL/GenBank/DDBJ whole genome shotgun (WGS) entry which is preliminary data.</text>
</comment>
<accession>A0A167FW91</accession>
<name>A0A167FW91_9GAMM</name>
<dbReference type="RefSeq" id="WP_063376087.1">
    <property type="nucleotide sequence ID" value="NZ_AUXT01000084.1"/>
</dbReference>
<dbReference type="Proteomes" id="UP000076587">
    <property type="component" value="Unassembled WGS sequence"/>
</dbReference>
<dbReference type="PATRIC" id="fig|1365253.3.peg.1193"/>
<dbReference type="EMBL" id="AUXT01000084">
    <property type="protein sequence ID" value="KZN53295.1"/>
    <property type="molecule type" value="Genomic_DNA"/>
</dbReference>
<evidence type="ECO:0000313" key="2">
    <source>
        <dbReference type="Proteomes" id="UP000076587"/>
    </source>
</evidence>
<proteinExistence type="predicted"/>
<dbReference type="AlphaFoldDB" id="A0A167FW91"/>
<dbReference type="OrthoDB" id="6307168at2"/>